<gene>
    <name evidence="8" type="ORF">T459_31067</name>
</gene>
<dbReference type="Pfam" id="PF00854">
    <property type="entry name" value="PTR2"/>
    <property type="match status" value="1"/>
</dbReference>
<evidence type="ECO:0000313" key="9">
    <source>
        <dbReference type="Proteomes" id="UP000222542"/>
    </source>
</evidence>
<dbReference type="Proteomes" id="UP000222542">
    <property type="component" value="Unassembled WGS sequence"/>
</dbReference>
<comment type="similarity">
    <text evidence="6">Belongs to the major facilitator superfamily. Phosphate:H(+) symporter (TC 2.A.1.9) family.</text>
</comment>
<evidence type="ECO:0008006" key="10">
    <source>
        <dbReference type="Google" id="ProtNLM"/>
    </source>
</evidence>
<evidence type="ECO:0000256" key="5">
    <source>
        <dbReference type="ARBA" id="ARBA00023136"/>
    </source>
</evidence>
<comment type="caution">
    <text evidence="8">The sequence shown here is derived from an EMBL/GenBank/DDBJ whole genome shotgun (WGS) entry which is preliminary data.</text>
</comment>
<protein>
    <recommendedName>
        <fullName evidence="10">Protein NRT1/ PTR FAMILY 1.2-like</fullName>
    </recommendedName>
</protein>
<dbReference type="OMA" id="EVYHIRE"/>
<evidence type="ECO:0000313" key="8">
    <source>
        <dbReference type="EMBL" id="PHT66642.1"/>
    </source>
</evidence>
<keyword evidence="9" id="KW-1185">Reference proteome</keyword>
<dbReference type="InterPro" id="IPR036259">
    <property type="entry name" value="MFS_trans_sf"/>
</dbReference>
<feature type="transmembrane region" description="Helical" evidence="7">
    <location>
        <begin position="203"/>
        <end position="226"/>
    </location>
</feature>
<keyword evidence="3 7" id="KW-0812">Transmembrane</keyword>
<comment type="similarity">
    <text evidence="2">Belongs to the major facilitator superfamily. Proton-dependent oligopeptide transporter (POT/PTR) (TC 2.A.17) family.</text>
</comment>
<reference evidence="8 9" key="1">
    <citation type="journal article" date="2014" name="Nat. Genet.">
        <title>Genome sequence of the hot pepper provides insights into the evolution of pungency in Capsicum species.</title>
        <authorList>
            <person name="Kim S."/>
            <person name="Park M."/>
            <person name="Yeom S.I."/>
            <person name="Kim Y.M."/>
            <person name="Lee J.M."/>
            <person name="Lee H.A."/>
            <person name="Seo E."/>
            <person name="Choi J."/>
            <person name="Cheong K."/>
            <person name="Kim K.T."/>
            <person name="Jung K."/>
            <person name="Lee G.W."/>
            <person name="Oh S.K."/>
            <person name="Bae C."/>
            <person name="Kim S.B."/>
            <person name="Lee H.Y."/>
            <person name="Kim S.Y."/>
            <person name="Kim M.S."/>
            <person name="Kang B.C."/>
            <person name="Jo Y.D."/>
            <person name="Yang H.B."/>
            <person name="Jeong H.J."/>
            <person name="Kang W.H."/>
            <person name="Kwon J.K."/>
            <person name="Shin C."/>
            <person name="Lim J.Y."/>
            <person name="Park J.H."/>
            <person name="Huh J.H."/>
            <person name="Kim J.S."/>
            <person name="Kim B.D."/>
            <person name="Cohen O."/>
            <person name="Paran I."/>
            <person name="Suh M.C."/>
            <person name="Lee S.B."/>
            <person name="Kim Y.K."/>
            <person name="Shin Y."/>
            <person name="Noh S.J."/>
            <person name="Park J."/>
            <person name="Seo Y.S."/>
            <person name="Kwon S.Y."/>
            <person name="Kim H.A."/>
            <person name="Park J.M."/>
            <person name="Kim H.J."/>
            <person name="Choi S.B."/>
            <person name="Bosland P.W."/>
            <person name="Reeves G."/>
            <person name="Jo S.H."/>
            <person name="Lee B.W."/>
            <person name="Cho H.T."/>
            <person name="Choi H.S."/>
            <person name="Lee M.S."/>
            <person name="Yu Y."/>
            <person name="Do Choi Y."/>
            <person name="Park B.S."/>
            <person name="van Deynze A."/>
            <person name="Ashrafi H."/>
            <person name="Hill T."/>
            <person name="Kim W.T."/>
            <person name="Pai H.S."/>
            <person name="Ahn H.K."/>
            <person name="Yeam I."/>
            <person name="Giovannoni J.J."/>
            <person name="Rose J.K."/>
            <person name="Sorensen I."/>
            <person name="Lee S.J."/>
            <person name="Kim R.W."/>
            <person name="Choi I.Y."/>
            <person name="Choi B.S."/>
            <person name="Lim J.S."/>
            <person name="Lee Y.H."/>
            <person name="Choi D."/>
        </authorList>
    </citation>
    <scope>NUCLEOTIDE SEQUENCE [LARGE SCALE GENOMIC DNA]</scope>
    <source>
        <strain evidence="9">cv. CM334</strain>
    </source>
</reference>
<dbReference type="InterPro" id="IPR000109">
    <property type="entry name" value="POT_fam"/>
</dbReference>
<evidence type="ECO:0000256" key="1">
    <source>
        <dbReference type="ARBA" id="ARBA00004141"/>
    </source>
</evidence>
<proteinExistence type="inferred from homology"/>
<sequence length="344" mass="37870">MSQVLFLYLSFGIISIGDGAIRSPSLAFGSDQLTGEVYQENARAMESYFSWYYALSALALLVSLTCLVYIQVNMGWGLGFGVPVLLALFSTVLIYLGTPFYVKLKPKSSLITGLFQVLVASYRNRRLRLSSQSEDILYHQKKGSAIALPIEKLRFLNKACIVQDPELDLRPDGEATDPWRLCTVDQVEELNALLKVVPICFEIPAASFGLFGVISAILWLVLYDCLILPVASKLAGKPVHFSTKDRMGFGLFLSFLSVLVIAAVEGFRRSVAIKEGYSDDPQGVIPLSAIWLLPQYLIGGIAGVGGAVGSLLASLIMSTIDDLTKRWARELVELMVLVKERKMR</sequence>
<feature type="transmembrane region" description="Helical" evidence="7">
    <location>
        <begin position="51"/>
        <end position="70"/>
    </location>
</feature>
<evidence type="ECO:0000256" key="2">
    <source>
        <dbReference type="ARBA" id="ARBA00005982"/>
    </source>
</evidence>
<dbReference type="AlphaFoldDB" id="A0A2G2YA77"/>
<evidence type="ECO:0000256" key="6">
    <source>
        <dbReference type="ARBA" id="ARBA00044504"/>
    </source>
</evidence>
<dbReference type="GO" id="GO:0022857">
    <property type="term" value="F:transmembrane transporter activity"/>
    <property type="evidence" value="ECO:0000318"/>
    <property type="project" value="GO_Central"/>
</dbReference>
<dbReference type="SUPFAM" id="SSF103473">
    <property type="entry name" value="MFS general substrate transporter"/>
    <property type="match status" value="1"/>
</dbReference>
<dbReference type="Gene3D" id="1.20.1250.20">
    <property type="entry name" value="MFS general substrate transporter like domains"/>
    <property type="match status" value="1"/>
</dbReference>
<feature type="transmembrane region" description="Helical" evidence="7">
    <location>
        <begin position="247"/>
        <end position="264"/>
    </location>
</feature>
<reference evidence="8 9" key="2">
    <citation type="journal article" date="2017" name="Genome Biol.">
        <title>New reference genome sequences of hot pepper reveal the massive evolution of plant disease-resistance genes by retroduplication.</title>
        <authorList>
            <person name="Kim S."/>
            <person name="Park J."/>
            <person name="Yeom S.I."/>
            <person name="Kim Y.M."/>
            <person name="Seo E."/>
            <person name="Kim K.T."/>
            <person name="Kim M.S."/>
            <person name="Lee J.M."/>
            <person name="Cheong K."/>
            <person name="Shin H.S."/>
            <person name="Kim S.B."/>
            <person name="Han K."/>
            <person name="Lee J."/>
            <person name="Park M."/>
            <person name="Lee H.A."/>
            <person name="Lee H.Y."/>
            <person name="Lee Y."/>
            <person name="Oh S."/>
            <person name="Lee J.H."/>
            <person name="Choi E."/>
            <person name="Choi E."/>
            <person name="Lee S.E."/>
            <person name="Jeon J."/>
            <person name="Kim H."/>
            <person name="Choi G."/>
            <person name="Song H."/>
            <person name="Lee J."/>
            <person name="Lee S.C."/>
            <person name="Kwon J.K."/>
            <person name="Lee H.Y."/>
            <person name="Koo N."/>
            <person name="Hong Y."/>
            <person name="Kim R.W."/>
            <person name="Kang W.H."/>
            <person name="Huh J.H."/>
            <person name="Kang B.C."/>
            <person name="Yang T.J."/>
            <person name="Lee Y.H."/>
            <person name="Bennetzen J.L."/>
            <person name="Choi D."/>
        </authorList>
    </citation>
    <scope>NUCLEOTIDE SEQUENCE [LARGE SCALE GENOMIC DNA]</scope>
    <source>
        <strain evidence="9">cv. CM334</strain>
    </source>
</reference>
<accession>A0A2G2YA77</accession>
<organism evidence="8 9">
    <name type="scientific">Capsicum annuum</name>
    <name type="common">Capsicum pepper</name>
    <dbReference type="NCBI Taxonomy" id="4072"/>
    <lineage>
        <taxon>Eukaryota</taxon>
        <taxon>Viridiplantae</taxon>
        <taxon>Streptophyta</taxon>
        <taxon>Embryophyta</taxon>
        <taxon>Tracheophyta</taxon>
        <taxon>Spermatophyta</taxon>
        <taxon>Magnoliopsida</taxon>
        <taxon>eudicotyledons</taxon>
        <taxon>Gunneridae</taxon>
        <taxon>Pentapetalae</taxon>
        <taxon>asterids</taxon>
        <taxon>lamiids</taxon>
        <taxon>Solanales</taxon>
        <taxon>Solanaceae</taxon>
        <taxon>Solanoideae</taxon>
        <taxon>Capsiceae</taxon>
        <taxon>Capsicum</taxon>
    </lineage>
</organism>
<feature type="transmembrane region" description="Helical" evidence="7">
    <location>
        <begin position="77"/>
        <end position="97"/>
    </location>
</feature>
<evidence type="ECO:0000256" key="3">
    <source>
        <dbReference type="ARBA" id="ARBA00022692"/>
    </source>
</evidence>
<dbReference type="PANTHER" id="PTHR11654">
    <property type="entry name" value="OLIGOPEPTIDE TRANSPORTER-RELATED"/>
    <property type="match status" value="1"/>
</dbReference>
<name>A0A2G2YA77_CAPAN</name>
<comment type="subcellular location">
    <subcellularLocation>
        <location evidence="1">Membrane</location>
        <topology evidence="1">Multi-pass membrane protein</topology>
    </subcellularLocation>
</comment>
<feature type="transmembrane region" description="Helical" evidence="7">
    <location>
        <begin position="296"/>
        <end position="317"/>
    </location>
</feature>
<dbReference type="EMBL" id="AYRZ02000012">
    <property type="protein sequence ID" value="PHT66642.1"/>
    <property type="molecule type" value="Genomic_DNA"/>
</dbReference>
<evidence type="ECO:0000256" key="7">
    <source>
        <dbReference type="SAM" id="Phobius"/>
    </source>
</evidence>
<dbReference type="GO" id="GO:0055085">
    <property type="term" value="P:transmembrane transport"/>
    <property type="evidence" value="ECO:0000318"/>
    <property type="project" value="GO_Central"/>
</dbReference>
<dbReference type="Gramene" id="PHT66642">
    <property type="protein sequence ID" value="PHT66642"/>
    <property type="gene ID" value="T459_31067"/>
</dbReference>
<keyword evidence="5 7" id="KW-0472">Membrane</keyword>
<evidence type="ECO:0000256" key="4">
    <source>
        <dbReference type="ARBA" id="ARBA00022989"/>
    </source>
</evidence>
<keyword evidence="4 7" id="KW-1133">Transmembrane helix</keyword>
<dbReference type="GO" id="GO:0005886">
    <property type="term" value="C:plasma membrane"/>
    <property type="evidence" value="ECO:0000318"/>
    <property type="project" value="GO_Central"/>
</dbReference>